<reference evidence="2 3" key="1">
    <citation type="submission" date="2014-04" db="EMBL/GenBank/DDBJ databases">
        <authorList>
            <consortium name="DOE Joint Genome Institute"/>
            <person name="Kuo A."/>
            <person name="Kohler A."/>
            <person name="Jargeat P."/>
            <person name="Nagy L.G."/>
            <person name="Floudas D."/>
            <person name="Copeland A."/>
            <person name="Barry K.W."/>
            <person name="Cichocki N."/>
            <person name="Veneault-Fourrey C."/>
            <person name="LaButti K."/>
            <person name="Lindquist E.A."/>
            <person name="Lipzen A."/>
            <person name="Lundell T."/>
            <person name="Morin E."/>
            <person name="Murat C."/>
            <person name="Sun H."/>
            <person name="Tunlid A."/>
            <person name="Henrissat B."/>
            <person name="Grigoriev I.V."/>
            <person name="Hibbett D.S."/>
            <person name="Martin F."/>
            <person name="Nordberg H.P."/>
            <person name="Cantor M.N."/>
            <person name="Hua S.X."/>
        </authorList>
    </citation>
    <scope>NUCLEOTIDE SEQUENCE [LARGE SCALE GENOMIC DNA]</scope>
    <source>
        <strain evidence="2 3">Ve08.2h10</strain>
    </source>
</reference>
<feature type="region of interest" description="Disordered" evidence="1">
    <location>
        <begin position="1"/>
        <end position="74"/>
    </location>
</feature>
<evidence type="ECO:0000313" key="3">
    <source>
        <dbReference type="Proteomes" id="UP000054538"/>
    </source>
</evidence>
<dbReference type="HOGENOM" id="CLU_125777_0_0_1"/>
<name>A0A0D0CN97_9AGAM</name>
<dbReference type="AlphaFoldDB" id="A0A0D0CN97"/>
<evidence type="ECO:0000256" key="1">
    <source>
        <dbReference type="SAM" id="MobiDB-lite"/>
    </source>
</evidence>
<gene>
    <name evidence="2" type="ORF">PAXRUDRAFT_46771</name>
</gene>
<reference evidence="3" key="2">
    <citation type="submission" date="2015-01" db="EMBL/GenBank/DDBJ databases">
        <title>Evolutionary Origins and Diversification of the Mycorrhizal Mutualists.</title>
        <authorList>
            <consortium name="DOE Joint Genome Institute"/>
            <consortium name="Mycorrhizal Genomics Consortium"/>
            <person name="Kohler A."/>
            <person name="Kuo A."/>
            <person name="Nagy L.G."/>
            <person name="Floudas D."/>
            <person name="Copeland A."/>
            <person name="Barry K.W."/>
            <person name="Cichocki N."/>
            <person name="Veneault-Fourrey C."/>
            <person name="LaButti K."/>
            <person name="Lindquist E.A."/>
            <person name="Lipzen A."/>
            <person name="Lundell T."/>
            <person name="Morin E."/>
            <person name="Murat C."/>
            <person name="Riley R."/>
            <person name="Ohm R."/>
            <person name="Sun H."/>
            <person name="Tunlid A."/>
            <person name="Henrissat B."/>
            <person name="Grigoriev I.V."/>
            <person name="Hibbett D.S."/>
            <person name="Martin F."/>
        </authorList>
    </citation>
    <scope>NUCLEOTIDE SEQUENCE [LARGE SCALE GENOMIC DNA]</scope>
    <source>
        <strain evidence="3">Ve08.2h10</strain>
    </source>
</reference>
<feature type="non-terminal residue" evidence="2">
    <location>
        <position position="1"/>
    </location>
</feature>
<proteinExistence type="predicted"/>
<feature type="compositionally biased region" description="Polar residues" evidence="1">
    <location>
        <begin position="52"/>
        <end position="61"/>
    </location>
</feature>
<organism evidence="2 3">
    <name type="scientific">Paxillus rubicundulus Ve08.2h10</name>
    <dbReference type="NCBI Taxonomy" id="930991"/>
    <lineage>
        <taxon>Eukaryota</taxon>
        <taxon>Fungi</taxon>
        <taxon>Dikarya</taxon>
        <taxon>Basidiomycota</taxon>
        <taxon>Agaricomycotina</taxon>
        <taxon>Agaricomycetes</taxon>
        <taxon>Agaricomycetidae</taxon>
        <taxon>Boletales</taxon>
        <taxon>Paxilineae</taxon>
        <taxon>Paxillaceae</taxon>
        <taxon>Paxillus</taxon>
    </lineage>
</organism>
<dbReference type="InParanoid" id="A0A0D0CN97"/>
<dbReference type="Proteomes" id="UP000054538">
    <property type="component" value="Unassembled WGS sequence"/>
</dbReference>
<sequence>PQTLDTTHETVGGAATDTANPNVKSAGPTKPAGAPRTGSAREITEEVERASGSVTPSSNDDGGNEDVRHTYIVPKTTQPVPYCILPHHERR</sequence>
<protein>
    <submittedName>
        <fullName evidence="2">Uncharacterized protein</fullName>
    </submittedName>
</protein>
<dbReference type="EMBL" id="KN827307">
    <property type="protein sequence ID" value="KIK76758.1"/>
    <property type="molecule type" value="Genomic_DNA"/>
</dbReference>
<evidence type="ECO:0000313" key="2">
    <source>
        <dbReference type="EMBL" id="KIK76758.1"/>
    </source>
</evidence>
<accession>A0A0D0CN97</accession>
<feature type="non-terminal residue" evidence="2">
    <location>
        <position position="91"/>
    </location>
</feature>
<keyword evidence="3" id="KW-1185">Reference proteome</keyword>